<dbReference type="Proteomes" id="UP000481153">
    <property type="component" value="Unassembled WGS sequence"/>
</dbReference>
<accession>A0A6G0X4E6</accession>
<name>A0A6G0X4E6_9STRA</name>
<organism evidence="1 2">
    <name type="scientific">Aphanomyces euteiches</name>
    <dbReference type="NCBI Taxonomy" id="100861"/>
    <lineage>
        <taxon>Eukaryota</taxon>
        <taxon>Sar</taxon>
        <taxon>Stramenopiles</taxon>
        <taxon>Oomycota</taxon>
        <taxon>Saprolegniomycetes</taxon>
        <taxon>Saprolegniales</taxon>
        <taxon>Verrucalvaceae</taxon>
        <taxon>Aphanomyces</taxon>
    </lineage>
</organism>
<dbReference type="VEuPathDB" id="FungiDB:AeMF1_016613"/>
<dbReference type="AlphaFoldDB" id="A0A6G0X4E6"/>
<dbReference type="EMBL" id="VJMJ01000106">
    <property type="protein sequence ID" value="KAF0734754.1"/>
    <property type="molecule type" value="Genomic_DNA"/>
</dbReference>
<evidence type="ECO:0000313" key="1">
    <source>
        <dbReference type="EMBL" id="KAF0734754.1"/>
    </source>
</evidence>
<sequence>MNSVPNARLRIVVDDMLYISKFPSTDHADEISSGVDFTRRRSCCRVIHAWLTSVHLCLGFVKSINLSFPFPPCATPSAMKSVVLPLMPTELSNVHSPSISTLTFFNTTAPVSDTNQSRTFLQSRVDAIVQVNPWLSGQIQTSAHGGSRLVLRYDANTSSLPVEIISMPALSPSLEYEAVAGMLSSLEAPQGSDVVDVVHAALFRVYWITISSSQSALFVSMAHGLGDGYTYYRIYGMLSADARVEALLPDRVDDFQRVRAAAISDIDNVLSMLGRAARQESTKDERSRRTLHTIDPAWIANEKAKASRMVSTNDILTSWFFRQTKADIGVMVVNLRGRAEGLEPHMAGNYQTVVAYQPEDFATPGLIRESVRHGMRRACSKELPHDVRTVSLTTSWASLYKQVVLPAWKMAEHWPITNGRSMFSNGAVIFQRTPDSIGVLMRTKHDVAKQSTLFLP</sequence>
<keyword evidence="2" id="KW-1185">Reference proteome</keyword>
<evidence type="ECO:0000313" key="2">
    <source>
        <dbReference type="Proteomes" id="UP000481153"/>
    </source>
</evidence>
<reference evidence="1 2" key="1">
    <citation type="submission" date="2019-07" db="EMBL/GenBank/DDBJ databases">
        <title>Genomics analysis of Aphanomyces spp. identifies a new class of oomycete effector associated with host adaptation.</title>
        <authorList>
            <person name="Gaulin E."/>
        </authorList>
    </citation>
    <scope>NUCLEOTIDE SEQUENCE [LARGE SCALE GENOMIC DNA]</scope>
    <source>
        <strain evidence="1 2">ATCC 201684</strain>
    </source>
</reference>
<dbReference type="InterPro" id="IPR023213">
    <property type="entry name" value="CAT-like_dom_sf"/>
</dbReference>
<protein>
    <submittedName>
        <fullName evidence="1">Uncharacterized protein</fullName>
    </submittedName>
</protein>
<dbReference type="Gene3D" id="3.30.559.10">
    <property type="entry name" value="Chloramphenicol acetyltransferase-like domain"/>
    <property type="match status" value="1"/>
</dbReference>
<proteinExistence type="predicted"/>
<gene>
    <name evidence="1" type="ORF">Ae201684_008605</name>
</gene>
<comment type="caution">
    <text evidence="1">The sequence shown here is derived from an EMBL/GenBank/DDBJ whole genome shotgun (WGS) entry which is preliminary data.</text>
</comment>